<protein>
    <submittedName>
        <fullName evidence="1">Uncharacterized protein</fullName>
    </submittedName>
</protein>
<reference evidence="1" key="1">
    <citation type="submission" date="2019-10" db="EMBL/GenBank/DDBJ databases">
        <authorList>
            <consortium name="DOE Joint Genome Institute"/>
            <person name="Kuo A."/>
            <person name="Miyauchi S."/>
            <person name="Kiss E."/>
            <person name="Drula E."/>
            <person name="Kohler A."/>
            <person name="Sanchez-Garcia M."/>
            <person name="Andreopoulos B."/>
            <person name="Barry K.W."/>
            <person name="Bonito G."/>
            <person name="Buee M."/>
            <person name="Carver A."/>
            <person name="Chen C."/>
            <person name="Cichocki N."/>
            <person name="Clum A."/>
            <person name="Culley D."/>
            <person name="Crous P.W."/>
            <person name="Fauchery L."/>
            <person name="Girlanda M."/>
            <person name="Hayes R."/>
            <person name="Keri Z."/>
            <person name="Labutti K."/>
            <person name="Lipzen A."/>
            <person name="Lombard V."/>
            <person name="Magnuson J."/>
            <person name="Maillard F."/>
            <person name="Morin E."/>
            <person name="Murat C."/>
            <person name="Nolan M."/>
            <person name="Ohm R."/>
            <person name="Pangilinan J."/>
            <person name="Pereira M."/>
            <person name="Perotto S."/>
            <person name="Peter M."/>
            <person name="Riley R."/>
            <person name="Sitrit Y."/>
            <person name="Stielow B."/>
            <person name="Szollosi G."/>
            <person name="Zifcakova L."/>
            <person name="Stursova M."/>
            <person name="Spatafora J.W."/>
            <person name="Tedersoo L."/>
            <person name="Vaario L.-M."/>
            <person name="Yamada A."/>
            <person name="Yan M."/>
            <person name="Wang P."/>
            <person name="Xu J."/>
            <person name="Bruns T."/>
            <person name="Baldrian P."/>
            <person name="Vilgalys R."/>
            <person name="Henrissat B."/>
            <person name="Grigoriev I.V."/>
            <person name="Hibbett D."/>
            <person name="Nagy L.G."/>
            <person name="Martin F.M."/>
        </authorList>
    </citation>
    <scope>NUCLEOTIDE SEQUENCE</scope>
    <source>
        <strain evidence="1">P2</strain>
    </source>
</reference>
<evidence type="ECO:0000313" key="1">
    <source>
        <dbReference type="EMBL" id="KAF9644583.1"/>
    </source>
</evidence>
<proteinExistence type="predicted"/>
<reference evidence="1" key="2">
    <citation type="journal article" date="2020" name="Nat. Commun.">
        <title>Large-scale genome sequencing of mycorrhizal fungi provides insights into the early evolution of symbiotic traits.</title>
        <authorList>
            <person name="Miyauchi S."/>
            <person name="Kiss E."/>
            <person name="Kuo A."/>
            <person name="Drula E."/>
            <person name="Kohler A."/>
            <person name="Sanchez-Garcia M."/>
            <person name="Morin E."/>
            <person name="Andreopoulos B."/>
            <person name="Barry K.W."/>
            <person name="Bonito G."/>
            <person name="Buee M."/>
            <person name="Carver A."/>
            <person name="Chen C."/>
            <person name="Cichocki N."/>
            <person name="Clum A."/>
            <person name="Culley D."/>
            <person name="Crous P.W."/>
            <person name="Fauchery L."/>
            <person name="Girlanda M."/>
            <person name="Hayes R.D."/>
            <person name="Keri Z."/>
            <person name="LaButti K."/>
            <person name="Lipzen A."/>
            <person name="Lombard V."/>
            <person name="Magnuson J."/>
            <person name="Maillard F."/>
            <person name="Murat C."/>
            <person name="Nolan M."/>
            <person name="Ohm R.A."/>
            <person name="Pangilinan J."/>
            <person name="Pereira M.F."/>
            <person name="Perotto S."/>
            <person name="Peter M."/>
            <person name="Pfister S."/>
            <person name="Riley R."/>
            <person name="Sitrit Y."/>
            <person name="Stielow J.B."/>
            <person name="Szollosi G."/>
            <person name="Zifcakova L."/>
            <person name="Stursova M."/>
            <person name="Spatafora J.W."/>
            <person name="Tedersoo L."/>
            <person name="Vaario L.M."/>
            <person name="Yamada A."/>
            <person name="Yan M."/>
            <person name="Wang P."/>
            <person name="Xu J."/>
            <person name="Bruns T."/>
            <person name="Baldrian P."/>
            <person name="Vilgalys R."/>
            <person name="Dunand C."/>
            <person name="Henrissat B."/>
            <person name="Grigoriev I.V."/>
            <person name="Hibbett D."/>
            <person name="Nagy L.G."/>
            <person name="Martin F.M."/>
        </authorList>
    </citation>
    <scope>NUCLEOTIDE SEQUENCE</scope>
    <source>
        <strain evidence="1">P2</strain>
    </source>
</reference>
<name>A0ACB6Z5E4_THEGA</name>
<organism evidence="1 2">
    <name type="scientific">Thelephora ganbajun</name>
    <name type="common">Ganba fungus</name>
    <dbReference type="NCBI Taxonomy" id="370292"/>
    <lineage>
        <taxon>Eukaryota</taxon>
        <taxon>Fungi</taxon>
        <taxon>Dikarya</taxon>
        <taxon>Basidiomycota</taxon>
        <taxon>Agaricomycotina</taxon>
        <taxon>Agaricomycetes</taxon>
        <taxon>Thelephorales</taxon>
        <taxon>Thelephoraceae</taxon>
        <taxon>Thelephora</taxon>
    </lineage>
</organism>
<gene>
    <name evidence="1" type="ORF">BDM02DRAFT_3121623</name>
</gene>
<dbReference type="EMBL" id="MU118129">
    <property type="protein sequence ID" value="KAF9644583.1"/>
    <property type="molecule type" value="Genomic_DNA"/>
</dbReference>
<evidence type="ECO:0000313" key="2">
    <source>
        <dbReference type="Proteomes" id="UP000886501"/>
    </source>
</evidence>
<dbReference type="Proteomes" id="UP000886501">
    <property type="component" value="Unassembled WGS sequence"/>
</dbReference>
<accession>A0ACB6Z5E4</accession>
<comment type="caution">
    <text evidence="1">The sequence shown here is derived from an EMBL/GenBank/DDBJ whole genome shotgun (WGS) entry which is preliminary data.</text>
</comment>
<keyword evidence="2" id="KW-1185">Reference proteome</keyword>
<sequence length="172" mass="19025">MVPPLTMPSELRVCSLSGAGVTKEGPRWRQPFRVEGRNLSIGQRQILVLARAVVRRSKLLIFDEAGLAIDHETDAATRNSLCATSMSFFRLSYADRLSQTILDVGNNVEFGKSSELLNIKDSKLKALMDEGGDKGTLYKMTQRKCAGSLIDEHDSNRSSLSFFLCLVQIQTA</sequence>